<comment type="caution">
    <text evidence="1">The sequence shown here is derived from an EMBL/GenBank/DDBJ whole genome shotgun (WGS) entry which is preliminary data.</text>
</comment>
<reference evidence="1" key="1">
    <citation type="submission" date="2024-12" db="EMBL/GenBank/DDBJ databases">
        <title>Comparative genomics and development of molecular markers within Purpureocillium lilacinum and among Purpureocillium species.</title>
        <authorList>
            <person name="Yeh Z.-Y."/>
            <person name="Ni N.-T."/>
            <person name="Lo P.-H."/>
            <person name="Mushyakhwo K."/>
            <person name="Lin C.-F."/>
            <person name="Nai Y.-S."/>
        </authorList>
    </citation>
    <scope>NUCLEOTIDE SEQUENCE</scope>
    <source>
        <strain evidence="1">NCHU-NPUST-175</strain>
    </source>
</reference>
<sequence length="93" mass="10672">MYSSNLASWLEGNRFALRITQRHDASVFQQLFIVFVYVLVQLVVVYARNVGDAQLNPFVDASPDDALFQLVQRWRDHAANYVFFALAHSNPDP</sequence>
<name>A0ACC4DF75_PURLI</name>
<evidence type="ECO:0000313" key="1">
    <source>
        <dbReference type="EMBL" id="KAL3954748.1"/>
    </source>
</evidence>
<dbReference type="Proteomes" id="UP001638806">
    <property type="component" value="Unassembled WGS sequence"/>
</dbReference>
<gene>
    <name evidence="1" type="ORF">ACCO45_010311</name>
</gene>
<keyword evidence="2" id="KW-1185">Reference proteome</keyword>
<accession>A0ACC4DF75</accession>
<dbReference type="EMBL" id="JBGNUJ010000010">
    <property type="protein sequence ID" value="KAL3954748.1"/>
    <property type="molecule type" value="Genomic_DNA"/>
</dbReference>
<proteinExistence type="predicted"/>
<organism evidence="1 2">
    <name type="scientific">Purpureocillium lilacinum</name>
    <name type="common">Paecilomyces lilacinus</name>
    <dbReference type="NCBI Taxonomy" id="33203"/>
    <lineage>
        <taxon>Eukaryota</taxon>
        <taxon>Fungi</taxon>
        <taxon>Dikarya</taxon>
        <taxon>Ascomycota</taxon>
        <taxon>Pezizomycotina</taxon>
        <taxon>Sordariomycetes</taxon>
        <taxon>Hypocreomycetidae</taxon>
        <taxon>Hypocreales</taxon>
        <taxon>Ophiocordycipitaceae</taxon>
        <taxon>Purpureocillium</taxon>
    </lineage>
</organism>
<evidence type="ECO:0000313" key="2">
    <source>
        <dbReference type="Proteomes" id="UP001638806"/>
    </source>
</evidence>
<protein>
    <submittedName>
        <fullName evidence="1">Uncharacterized protein</fullName>
    </submittedName>
</protein>